<dbReference type="InterPro" id="IPR055915">
    <property type="entry name" value="DUF7492"/>
</dbReference>
<reference evidence="5" key="1">
    <citation type="journal article" date="2013" name="Genome Announc.">
        <title>Draft genome sequence of the ascomycete Phaeoacremonium aleophilum strain UCR-PA7, a causal agent of the esca disease complex in grapevines.</title>
        <authorList>
            <person name="Blanco-Ulate B."/>
            <person name="Rolshausen P."/>
            <person name="Cantu D."/>
        </authorList>
    </citation>
    <scope>NUCLEOTIDE SEQUENCE [LARGE SCALE GENOMIC DNA]</scope>
    <source>
        <strain evidence="5">UCR-PA7</strain>
    </source>
</reference>
<dbReference type="OrthoDB" id="64281at2759"/>
<sequence length="441" mass="47194">MKTSRMGKSAMAAVVLALAHTTSAHTWVEQLMRIASNGTLVGEPGFIRSYTPRTDPAFHDSEMSYLIPPNGRPTGNKILETDNICHPSQTVGTQSAGFPVLTTAPGDFISLRYLENGHVSLPQNQKGKPLNRGTMYIYGTDQATNNDTLLAIHKVWTPDGQGGDKRGRLLATRNYDDNQCYQVNGGEISTERQKEFFNNNEELWCQADIQLPSDLKVGSTYTLYWVWDWPTFSTDDVPTSESNGTITLTEMYTSCADISLVDPCSIDSPACAGINGTKSALTLASLANTFVKGQPYQESAILSQLEKGNFAVAVPGIEGTNGAADGDSTDGSSSDSDSATTLKTKTRHSHQKTVTVTEGIATVTVTQYVDSSTLAEATSTATVTEGVSTVVVTRFEEATAPVGTASTPVETGAAPLVTSVTPFMARRARWSSGKRSLLGPH</sequence>
<organism evidence="4 5">
    <name type="scientific">Phaeoacremonium minimum (strain UCR-PA7)</name>
    <name type="common">Esca disease fungus</name>
    <name type="synonym">Togninia minima</name>
    <dbReference type="NCBI Taxonomy" id="1286976"/>
    <lineage>
        <taxon>Eukaryota</taxon>
        <taxon>Fungi</taxon>
        <taxon>Dikarya</taxon>
        <taxon>Ascomycota</taxon>
        <taxon>Pezizomycotina</taxon>
        <taxon>Sordariomycetes</taxon>
        <taxon>Sordariomycetidae</taxon>
        <taxon>Togniniales</taxon>
        <taxon>Togniniaceae</taxon>
        <taxon>Phaeoacremonium</taxon>
    </lineage>
</organism>
<dbReference type="RefSeq" id="XP_007916685.1">
    <property type="nucleotide sequence ID" value="XM_007918494.1"/>
</dbReference>
<feature type="chain" id="PRO_5004462733" description="DUF7492 domain-containing protein" evidence="2">
    <location>
        <begin position="25"/>
        <end position="441"/>
    </location>
</feature>
<dbReference type="HOGENOM" id="CLU_019095_2_0_1"/>
<evidence type="ECO:0000259" key="3">
    <source>
        <dbReference type="Pfam" id="PF24320"/>
    </source>
</evidence>
<gene>
    <name evidence="4" type="ORF">UCRPA7_5951</name>
</gene>
<evidence type="ECO:0000313" key="4">
    <source>
        <dbReference type="EMBL" id="EON98590.1"/>
    </source>
</evidence>
<keyword evidence="5" id="KW-1185">Reference proteome</keyword>
<evidence type="ECO:0000256" key="1">
    <source>
        <dbReference type="SAM" id="MobiDB-lite"/>
    </source>
</evidence>
<evidence type="ECO:0000313" key="5">
    <source>
        <dbReference type="Proteomes" id="UP000014074"/>
    </source>
</evidence>
<feature type="compositionally biased region" description="Low complexity" evidence="1">
    <location>
        <begin position="322"/>
        <end position="341"/>
    </location>
</feature>
<evidence type="ECO:0000256" key="2">
    <source>
        <dbReference type="SAM" id="SignalP"/>
    </source>
</evidence>
<accession>R8BGX1</accession>
<feature type="domain" description="DUF7492" evidence="3">
    <location>
        <begin position="23"/>
        <end position="265"/>
    </location>
</feature>
<keyword evidence="2" id="KW-0732">Signal</keyword>
<dbReference type="AlphaFoldDB" id="R8BGX1"/>
<dbReference type="GeneID" id="19326558"/>
<name>R8BGX1_PHAM7</name>
<dbReference type="Pfam" id="PF24320">
    <property type="entry name" value="DUF7492"/>
    <property type="match status" value="1"/>
</dbReference>
<dbReference type="EMBL" id="KB933210">
    <property type="protein sequence ID" value="EON98590.1"/>
    <property type="molecule type" value="Genomic_DNA"/>
</dbReference>
<protein>
    <recommendedName>
        <fullName evidence="3">DUF7492 domain-containing protein</fullName>
    </recommendedName>
</protein>
<dbReference type="KEGG" id="tmn:UCRPA7_5951"/>
<dbReference type="Proteomes" id="UP000014074">
    <property type="component" value="Unassembled WGS sequence"/>
</dbReference>
<dbReference type="eggNOG" id="ENOG502SD68">
    <property type="taxonomic scope" value="Eukaryota"/>
</dbReference>
<feature type="region of interest" description="Disordered" evidence="1">
    <location>
        <begin position="321"/>
        <end position="350"/>
    </location>
</feature>
<proteinExistence type="predicted"/>
<feature type="signal peptide" evidence="2">
    <location>
        <begin position="1"/>
        <end position="24"/>
    </location>
</feature>